<evidence type="ECO:0000313" key="9">
    <source>
        <dbReference type="Proteomes" id="UP000193920"/>
    </source>
</evidence>
<feature type="region of interest" description="Disordered" evidence="5">
    <location>
        <begin position="340"/>
        <end position="414"/>
    </location>
</feature>
<evidence type="ECO:0000259" key="7">
    <source>
        <dbReference type="SMART" id="SM00014"/>
    </source>
</evidence>
<accession>A0A1Y2FTA7</accession>
<keyword evidence="4 6" id="KW-0472">Membrane</keyword>
<dbReference type="CDD" id="cd03386">
    <property type="entry name" value="PAP2_Aur1_like"/>
    <property type="match status" value="1"/>
</dbReference>
<dbReference type="GO" id="GO:0016020">
    <property type="term" value="C:membrane"/>
    <property type="evidence" value="ECO:0007669"/>
    <property type="project" value="UniProtKB-SubCell"/>
</dbReference>
<keyword evidence="9" id="KW-1185">Reference proteome</keyword>
<evidence type="ECO:0000256" key="5">
    <source>
        <dbReference type="SAM" id="MobiDB-lite"/>
    </source>
</evidence>
<protein>
    <submittedName>
        <fullName evidence="8">PAP2-domain-containing protein</fullName>
    </submittedName>
</protein>
<dbReference type="GO" id="GO:0006676">
    <property type="term" value="P:mannosyl diphosphorylinositol ceramide metabolic process"/>
    <property type="evidence" value="ECO:0007669"/>
    <property type="project" value="TreeGrafter"/>
</dbReference>
<comment type="caution">
    <text evidence="8">The sequence shown here is derived from an EMBL/GenBank/DDBJ whole genome shotgun (WGS) entry which is preliminary data.</text>
</comment>
<comment type="subcellular location">
    <subcellularLocation>
        <location evidence="1">Membrane</location>
        <topology evidence="1">Multi-pass membrane protein</topology>
    </subcellularLocation>
</comment>
<dbReference type="AlphaFoldDB" id="A0A1Y2FTA7"/>
<dbReference type="PANTHER" id="PTHR31310">
    <property type="match status" value="1"/>
</dbReference>
<proteinExistence type="predicted"/>
<dbReference type="InterPro" id="IPR036938">
    <property type="entry name" value="PAP2/HPO_sf"/>
</dbReference>
<dbReference type="Pfam" id="PF14378">
    <property type="entry name" value="PAP2_3"/>
    <property type="match status" value="1"/>
</dbReference>
<reference evidence="8 9" key="1">
    <citation type="submission" date="2016-08" db="EMBL/GenBank/DDBJ databases">
        <title>A Parts List for Fungal Cellulosomes Revealed by Comparative Genomics.</title>
        <authorList>
            <consortium name="DOE Joint Genome Institute"/>
            <person name="Haitjema C.H."/>
            <person name="Gilmore S.P."/>
            <person name="Henske J.K."/>
            <person name="Solomon K.V."/>
            <person name="De Groot R."/>
            <person name="Kuo A."/>
            <person name="Mondo S.J."/>
            <person name="Salamov A.A."/>
            <person name="Labutti K."/>
            <person name="Zhao Z."/>
            <person name="Chiniquy J."/>
            <person name="Barry K."/>
            <person name="Brewer H.M."/>
            <person name="Purvine S.O."/>
            <person name="Wright A.T."/>
            <person name="Boxma B."/>
            <person name="Van Alen T."/>
            <person name="Hackstein J.H."/>
            <person name="Baker S.E."/>
            <person name="Grigoriev I.V."/>
            <person name="O'Malley M.A."/>
        </authorList>
    </citation>
    <scope>NUCLEOTIDE SEQUENCE [LARGE SCALE GENOMIC DNA]</scope>
    <source>
        <strain evidence="8 9">G1</strain>
    </source>
</reference>
<keyword evidence="2 6" id="KW-0812">Transmembrane</keyword>
<dbReference type="STRING" id="1754190.A0A1Y2FTA7"/>
<feature type="domain" description="Phosphatidic acid phosphatase type 2/haloperoxidase" evidence="7">
    <location>
        <begin position="156"/>
        <end position="293"/>
    </location>
</feature>
<dbReference type="Proteomes" id="UP000193920">
    <property type="component" value="Unassembled WGS sequence"/>
</dbReference>
<dbReference type="PANTHER" id="PTHR31310:SF8">
    <property type="entry name" value="INOSITOLPHOSPHOTRANSFERASE 1"/>
    <property type="match status" value="1"/>
</dbReference>
<evidence type="ECO:0000256" key="3">
    <source>
        <dbReference type="ARBA" id="ARBA00022989"/>
    </source>
</evidence>
<evidence type="ECO:0000256" key="1">
    <source>
        <dbReference type="ARBA" id="ARBA00004141"/>
    </source>
</evidence>
<dbReference type="GO" id="GO:0030148">
    <property type="term" value="P:sphingolipid biosynthetic process"/>
    <property type="evidence" value="ECO:0007669"/>
    <property type="project" value="TreeGrafter"/>
</dbReference>
<evidence type="ECO:0000256" key="4">
    <source>
        <dbReference type="ARBA" id="ARBA00023136"/>
    </source>
</evidence>
<gene>
    <name evidence="8" type="ORF">LY90DRAFT_662954</name>
</gene>
<evidence type="ECO:0000313" key="8">
    <source>
        <dbReference type="EMBL" id="ORY87232.1"/>
    </source>
</evidence>
<feature type="transmembrane region" description="Helical" evidence="6">
    <location>
        <begin position="129"/>
        <end position="151"/>
    </location>
</feature>
<feature type="transmembrane region" description="Helical" evidence="6">
    <location>
        <begin position="281"/>
        <end position="298"/>
    </location>
</feature>
<feature type="transmembrane region" description="Helical" evidence="6">
    <location>
        <begin position="66"/>
        <end position="86"/>
    </location>
</feature>
<dbReference type="EMBL" id="MCOG01000001">
    <property type="protein sequence ID" value="ORY87232.1"/>
    <property type="molecule type" value="Genomic_DNA"/>
</dbReference>
<dbReference type="OrthoDB" id="5784at2759"/>
<dbReference type="InterPro" id="IPR000326">
    <property type="entry name" value="PAP2/HPO"/>
</dbReference>
<dbReference type="SMART" id="SM00014">
    <property type="entry name" value="acidPPc"/>
    <property type="match status" value="1"/>
</dbReference>
<dbReference type="InterPro" id="IPR026841">
    <property type="entry name" value="Aur1/Ipt1"/>
</dbReference>
<dbReference type="Gene3D" id="1.20.144.10">
    <property type="entry name" value="Phosphatidic acid phosphatase type 2/haloperoxidase"/>
    <property type="match status" value="1"/>
</dbReference>
<dbReference type="GO" id="GO:0070916">
    <property type="term" value="C:inositol phosphoceramide synthase complex"/>
    <property type="evidence" value="ECO:0007669"/>
    <property type="project" value="TreeGrafter"/>
</dbReference>
<name>A0A1Y2FTA7_9FUNG</name>
<organism evidence="8 9">
    <name type="scientific">Neocallimastix californiae</name>
    <dbReference type="NCBI Taxonomy" id="1754190"/>
    <lineage>
        <taxon>Eukaryota</taxon>
        <taxon>Fungi</taxon>
        <taxon>Fungi incertae sedis</taxon>
        <taxon>Chytridiomycota</taxon>
        <taxon>Chytridiomycota incertae sedis</taxon>
        <taxon>Neocallimastigomycetes</taxon>
        <taxon>Neocallimastigales</taxon>
        <taxon>Neocallimastigaceae</taxon>
        <taxon>Neocallimastix</taxon>
    </lineage>
</organism>
<feature type="transmembrane region" description="Helical" evidence="6">
    <location>
        <begin position="158"/>
        <end position="177"/>
    </location>
</feature>
<feature type="compositionally biased region" description="Polar residues" evidence="5">
    <location>
        <begin position="355"/>
        <end position="368"/>
    </location>
</feature>
<sequence>MKFKDNIYLLLSYTNASDIKTKYPNIKSIAIINIIGVILYFIIPSFLAKAIITILLIAVNYCFKEIRGIAITFTPVVIWVLLFSTAKDIPMDWKRPIDVDTLINLEKKFGSVSFKFYKNENVFFDLLAWLPYGIFHYLMPFIVGIYLIFFYKPGYTSAYVFFFGIMNVAGVLTQLAWPTSPPWYYKKYGTNAATYGMHGDPAGLQRIDDLFHMNFYYTTFTGNPLPWGAWPSLHSGFAVYSATFLTFLFPKYFLIFYLYVAWIWWATMYLGHHYFIDLLGGLIYALVSVSGSILYIIITKPYHKDYNELKTILIQEDIETTNIIQRRKIHSNNHNYYPISEKPKGLGEQREMEQKFTTADSTVVNGGSIQKEDSSSSSHNEYYPSYDQDPKGNNKIISNNDKDEDSLGIPNNSNLDKMSVISIVDQPPNIINNSIDITNTKLK</sequence>
<dbReference type="InterPro" id="IPR052185">
    <property type="entry name" value="IPC_Synthase-Related"/>
</dbReference>
<evidence type="ECO:0000256" key="2">
    <source>
        <dbReference type="ARBA" id="ARBA00022692"/>
    </source>
</evidence>
<feature type="compositionally biased region" description="Basic and acidic residues" evidence="5">
    <location>
        <begin position="341"/>
        <end position="354"/>
    </location>
</feature>
<feature type="transmembrane region" description="Helical" evidence="6">
    <location>
        <begin position="30"/>
        <end position="59"/>
    </location>
</feature>
<keyword evidence="3 6" id="KW-1133">Transmembrane helix</keyword>
<dbReference type="SUPFAM" id="SSF48317">
    <property type="entry name" value="Acid phosphatase/Vanadium-dependent haloperoxidase"/>
    <property type="match status" value="1"/>
</dbReference>
<evidence type="ECO:0000256" key="6">
    <source>
        <dbReference type="SAM" id="Phobius"/>
    </source>
</evidence>